<evidence type="ECO:0000313" key="2">
    <source>
        <dbReference type="Proteomes" id="UP000239203"/>
    </source>
</evidence>
<dbReference type="Proteomes" id="UP000239203">
    <property type="component" value="Unassembled WGS sequence"/>
</dbReference>
<sequence>MARTPEPDWWAPTAVLAVGCATTLVALASGSGLCAGLRWLFDLLAAWIDSVRPL</sequence>
<dbReference type="EMBL" id="PTIX01000009">
    <property type="protein sequence ID" value="PPK66706.1"/>
    <property type="molecule type" value="Genomic_DNA"/>
</dbReference>
<dbReference type="PROSITE" id="PS51257">
    <property type="entry name" value="PROKAR_LIPOPROTEIN"/>
    <property type="match status" value="1"/>
</dbReference>
<accession>A0A2S6GNF4</accession>
<dbReference type="AlphaFoldDB" id="A0A2S6GNF4"/>
<organism evidence="1 2">
    <name type="scientific">Actinokineospora auranticolor</name>
    <dbReference type="NCBI Taxonomy" id="155976"/>
    <lineage>
        <taxon>Bacteria</taxon>
        <taxon>Bacillati</taxon>
        <taxon>Actinomycetota</taxon>
        <taxon>Actinomycetes</taxon>
        <taxon>Pseudonocardiales</taxon>
        <taxon>Pseudonocardiaceae</taxon>
        <taxon>Actinokineospora</taxon>
    </lineage>
</organism>
<name>A0A2S6GNF4_9PSEU</name>
<evidence type="ECO:0000313" key="1">
    <source>
        <dbReference type="EMBL" id="PPK66706.1"/>
    </source>
</evidence>
<reference evidence="1 2" key="1">
    <citation type="submission" date="2018-02" db="EMBL/GenBank/DDBJ databases">
        <title>Genomic Encyclopedia of Archaeal and Bacterial Type Strains, Phase II (KMG-II): from individual species to whole genera.</title>
        <authorList>
            <person name="Goeker M."/>
        </authorList>
    </citation>
    <scope>NUCLEOTIDE SEQUENCE [LARGE SCALE GENOMIC DNA]</scope>
    <source>
        <strain evidence="1 2">YU 961-1</strain>
    </source>
</reference>
<proteinExistence type="predicted"/>
<gene>
    <name evidence="1" type="ORF">CLV40_10991</name>
</gene>
<dbReference type="RefSeq" id="WP_181043574.1">
    <property type="nucleotide sequence ID" value="NZ_CP154825.1"/>
</dbReference>
<comment type="caution">
    <text evidence="1">The sequence shown here is derived from an EMBL/GenBank/DDBJ whole genome shotgun (WGS) entry which is preliminary data.</text>
</comment>
<keyword evidence="2" id="KW-1185">Reference proteome</keyword>
<protein>
    <submittedName>
        <fullName evidence="1">Uncharacterized protein</fullName>
    </submittedName>
</protein>